<feature type="coiled-coil region" evidence="1">
    <location>
        <begin position="80"/>
        <end position="107"/>
    </location>
</feature>
<dbReference type="EMBL" id="FOSP01000088">
    <property type="protein sequence ID" value="SFL42463.1"/>
    <property type="molecule type" value="Genomic_DNA"/>
</dbReference>
<dbReference type="InterPro" id="IPR002514">
    <property type="entry name" value="Transposase_8"/>
</dbReference>
<dbReference type="Pfam" id="PF01527">
    <property type="entry name" value="HTH_Tnp_1"/>
    <property type="match status" value="1"/>
</dbReference>
<reference evidence="4" key="1">
    <citation type="submission" date="2016-10" db="EMBL/GenBank/DDBJ databases">
        <authorList>
            <person name="Varghese N."/>
            <person name="Submissions S."/>
        </authorList>
    </citation>
    <scope>NUCLEOTIDE SEQUENCE [LARGE SCALE GENOMIC DNA]</scope>
    <source>
        <strain evidence="4">Nm69</strain>
    </source>
</reference>
<dbReference type="Gene3D" id="1.10.10.10">
    <property type="entry name" value="Winged helix-like DNA-binding domain superfamily/Winged helix DNA-binding domain"/>
    <property type="match status" value="1"/>
</dbReference>
<dbReference type="AlphaFoldDB" id="A0A1I4HL70"/>
<evidence type="ECO:0000256" key="2">
    <source>
        <dbReference type="SAM" id="MobiDB-lite"/>
    </source>
</evidence>
<proteinExistence type="predicted"/>
<organism evidence="3 4">
    <name type="scientific">Nitrosomonas aestuarii</name>
    <dbReference type="NCBI Taxonomy" id="52441"/>
    <lineage>
        <taxon>Bacteria</taxon>
        <taxon>Pseudomonadati</taxon>
        <taxon>Pseudomonadota</taxon>
        <taxon>Betaproteobacteria</taxon>
        <taxon>Nitrosomonadales</taxon>
        <taxon>Nitrosomonadaceae</taxon>
        <taxon>Nitrosomonas</taxon>
    </lineage>
</organism>
<accession>A0A1I4HL70</accession>
<dbReference type="GO" id="GO:0004803">
    <property type="term" value="F:transposase activity"/>
    <property type="evidence" value="ECO:0007669"/>
    <property type="project" value="InterPro"/>
</dbReference>
<dbReference type="InterPro" id="IPR052546">
    <property type="entry name" value="Transposase_8_domain"/>
</dbReference>
<dbReference type="Proteomes" id="UP000199533">
    <property type="component" value="Unassembled WGS sequence"/>
</dbReference>
<dbReference type="InterPro" id="IPR010921">
    <property type="entry name" value="Trp_repressor/repl_initiator"/>
</dbReference>
<dbReference type="GO" id="GO:0006313">
    <property type="term" value="P:DNA transposition"/>
    <property type="evidence" value="ECO:0007669"/>
    <property type="project" value="InterPro"/>
</dbReference>
<dbReference type="PANTHER" id="PTHR33609">
    <property type="entry name" value="LOW CALCIUM RESPONSE LOCUS PROTEIN S"/>
    <property type="match status" value="1"/>
</dbReference>
<dbReference type="GO" id="GO:0043565">
    <property type="term" value="F:sequence-specific DNA binding"/>
    <property type="evidence" value="ECO:0007669"/>
    <property type="project" value="InterPro"/>
</dbReference>
<sequence>MTKKANQKHNAEKTVHDIRRATRRHYSAEEKIRIVLEGLRGEDSIAELCRREGLNTNVYYRWSKEFLEAGKKRLAGDTVREATSDEVKNLRAESATLKETLAELLMENRLLKKSVIGDGEDGI</sequence>
<evidence type="ECO:0000256" key="1">
    <source>
        <dbReference type="SAM" id="Coils"/>
    </source>
</evidence>
<dbReference type="SUPFAM" id="SSF48295">
    <property type="entry name" value="TrpR-like"/>
    <property type="match status" value="1"/>
</dbReference>
<dbReference type="PANTHER" id="PTHR33609:SF1">
    <property type="entry name" value="TRANSPOSASE"/>
    <property type="match status" value="1"/>
</dbReference>
<gene>
    <name evidence="3" type="ORF">SAMN05216302_10881</name>
</gene>
<feature type="compositionally biased region" description="Basic and acidic residues" evidence="2">
    <location>
        <begin position="9"/>
        <end position="22"/>
    </location>
</feature>
<protein>
    <submittedName>
        <fullName evidence="3">Transposase</fullName>
    </submittedName>
</protein>
<evidence type="ECO:0000313" key="4">
    <source>
        <dbReference type="Proteomes" id="UP000199533"/>
    </source>
</evidence>
<keyword evidence="1" id="KW-0175">Coiled coil</keyword>
<keyword evidence="4" id="KW-1185">Reference proteome</keyword>
<name>A0A1I4HL70_9PROT</name>
<evidence type="ECO:0000313" key="3">
    <source>
        <dbReference type="EMBL" id="SFL42463.1"/>
    </source>
</evidence>
<dbReference type="InterPro" id="IPR036388">
    <property type="entry name" value="WH-like_DNA-bd_sf"/>
</dbReference>
<feature type="region of interest" description="Disordered" evidence="2">
    <location>
        <begin position="1"/>
        <end position="22"/>
    </location>
</feature>